<reference evidence="5" key="2">
    <citation type="submission" date="2020-05" db="EMBL/GenBank/DDBJ databases">
        <authorList>
            <person name="Kim H.-S."/>
            <person name="Proctor R.H."/>
            <person name="Brown D.W."/>
        </authorList>
    </citation>
    <scope>NUCLEOTIDE SEQUENCE</scope>
    <source>
        <strain evidence="5">NRRL 20472</strain>
    </source>
</reference>
<evidence type="ECO:0000256" key="3">
    <source>
        <dbReference type="SAM" id="SignalP"/>
    </source>
</evidence>
<comment type="caution">
    <text evidence="5">The sequence shown here is derived from an EMBL/GenBank/DDBJ whole genome shotgun (WGS) entry which is preliminary data.</text>
</comment>
<feature type="domain" description="Chitin-binding type-1" evidence="4">
    <location>
        <begin position="26"/>
        <end position="64"/>
    </location>
</feature>
<evidence type="ECO:0000259" key="4">
    <source>
        <dbReference type="PROSITE" id="PS50941"/>
    </source>
</evidence>
<organism evidence="5 6">
    <name type="scientific">Fusarium sarcochroum</name>
    <dbReference type="NCBI Taxonomy" id="1208366"/>
    <lineage>
        <taxon>Eukaryota</taxon>
        <taxon>Fungi</taxon>
        <taxon>Dikarya</taxon>
        <taxon>Ascomycota</taxon>
        <taxon>Pezizomycotina</taxon>
        <taxon>Sordariomycetes</taxon>
        <taxon>Hypocreomycetidae</taxon>
        <taxon>Hypocreales</taxon>
        <taxon>Nectriaceae</taxon>
        <taxon>Fusarium</taxon>
        <taxon>Fusarium lateritium species complex</taxon>
    </lineage>
</organism>
<proteinExistence type="predicted"/>
<feature type="signal peptide" evidence="3">
    <location>
        <begin position="1"/>
        <end position="21"/>
    </location>
</feature>
<dbReference type="OrthoDB" id="3257981at2759"/>
<dbReference type="EMBL" id="JABEXW010000331">
    <property type="protein sequence ID" value="KAF4965717.1"/>
    <property type="molecule type" value="Genomic_DNA"/>
</dbReference>
<keyword evidence="1 2" id="KW-0147">Chitin-binding</keyword>
<dbReference type="CDD" id="cd00035">
    <property type="entry name" value="ChtBD1"/>
    <property type="match status" value="1"/>
</dbReference>
<dbReference type="AlphaFoldDB" id="A0A8H4X8C9"/>
<dbReference type="PROSITE" id="PS50941">
    <property type="entry name" value="CHIT_BIND_I_2"/>
    <property type="match status" value="1"/>
</dbReference>
<evidence type="ECO:0000256" key="2">
    <source>
        <dbReference type="PROSITE-ProRule" id="PRU00261"/>
    </source>
</evidence>
<keyword evidence="2" id="KW-1015">Disulfide bond</keyword>
<accession>A0A8H4X8C9</accession>
<dbReference type="SMART" id="SM00270">
    <property type="entry name" value="ChtBD1"/>
    <property type="match status" value="1"/>
</dbReference>
<name>A0A8H4X8C9_9HYPO</name>
<dbReference type="Gene3D" id="3.30.60.10">
    <property type="entry name" value="Endochitinase-like"/>
    <property type="match status" value="1"/>
</dbReference>
<evidence type="ECO:0000313" key="6">
    <source>
        <dbReference type="Proteomes" id="UP000622797"/>
    </source>
</evidence>
<feature type="disulfide bond" evidence="2">
    <location>
        <begin position="39"/>
        <end position="53"/>
    </location>
</feature>
<dbReference type="GO" id="GO:0008061">
    <property type="term" value="F:chitin binding"/>
    <property type="evidence" value="ECO:0007669"/>
    <property type="project" value="UniProtKB-UniRule"/>
</dbReference>
<sequence length="527" mass="57503">MASLKFTLLSLLAVLPGAVIARDKLGPMCLDGPCSDGSCCGSGGFCGLTDEFCGAGCTSGPCKEVDWKSLSCDIAKDEEKPGADRWREAEADFAFDEAINKWLDATGDGLERFFGDEKDNTRLDFPRFISAALGGPSGMKCRELVDRNGCDSFFDCESQSDGPGGNLVLNSFVALNNIIWNWYDQLGRTAGEVQSSMGTFSDTFAPVPNEGLGLTLILDMISFGYVAVGAPMWKTVFKKMNFIKDGDNFGVVEGLTKDLISQGVTITKDATRAGTKLTSQNTLEERVGEMVRSWYSSTDQLNQHLFNGDPIGLNDNLDLLKKTLADGKFVDADLDMLSAEEMNQQAKRAIYGQLIPYAWSVGSSEASPFLLRSGKKCNEGKPDYLPSDAVGWCFSDDKGYDEVLYLLGAVGKEHCVEEDLFTGFKCKEFSTLPGVGELDGTKWGGVTAEDITNAAFNTWWYKNGQTNKKRPDEETDINADSMMDDLINVDIQAAGLVWLPVCSGEEAHKNWEDKLNGKAKTDNYPCN</sequence>
<keyword evidence="3" id="KW-0732">Signal</keyword>
<reference evidence="5" key="1">
    <citation type="journal article" date="2020" name="BMC Genomics">
        <title>Correction to: Identification and distribution of gene clusters required for synthesis of sphingolipid metabolism inhibitors in diverse species of the filamentous fungus Fusarium.</title>
        <authorList>
            <person name="Kim H.S."/>
            <person name="Lohmar J.M."/>
            <person name="Busman M."/>
            <person name="Brown D.W."/>
            <person name="Naumann T.A."/>
            <person name="Divon H.H."/>
            <person name="Lysoe E."/>
            <person name="Uhlig S."/>
            <person name="Proctor R.H."/>
        </authorList>
    </citation>
    <scope>NUCLEOTIDE SEQUENCE</scope>
    <source>
        <strain evidence="5">NRRL 20472</strain>
    </source>
</reference>
<dbReference type="InterPro" id="IPR001002">
    <property type="entry name" value="Chitin-bd_1"/>
</dbReference>
<evidence type="ECO:0000256" key="1">
    <source>
        <dbReference type="ARBA" id="ARBA00022669"/>
    </source>
</evidence>
<dbReference type="Proteomes" id="UP000622797">
    <property type="component" value="Unassembled WGS sequence"/>
</dbReference>
<feature type="disulfide bond" evidence="2">
    <location>
        <begin position="34"/>
        <end position="46"/>
    </location>
</feature>
<comment type="caution">
    <text evidence="2">Lacks conserved residue(s) required for the propagation of feature annotation.</text>
</comment>
<gene>
    <name evidence="5" type="ORF">FSARC_6500</name>
</gene>
<feature type="chain" id="PRO_5034791041" description="Chitin-binding type-1 domain-containing protein" evidence="3">
    <location>
        <begin position="22"/>
        <end position="527"/>
    </location>
</feature>
<keyword evidence="6" id="KW-1185">Reference proteome</keyword>
<protein>
    <recommendedName>
        <fullName evidence="4">Chitin-binding type-1 domain-containing protein</fullName>
    </recommendedName>
</protein>
<dbReference type="InterPro" id="IPR036861">
    <property type="entry name" value="Endochitinase-like_sf"/>
</dbReference>
<dbReference type="SUPFAM" id="SSF57016">
    <property type="entry name" value="Plant lectins/antimicrobial peptides"/>
    <property type="match status" value="1"/>
</dbReference>
<evidence type="ECO:0000313" key="5">
    <source>
        <dbReference type="EMBL" id="KAF4965717.1"/>
    </source>
</evidence>